<gene>
    <name evidence="2" type="ORF">UFOVP380_54</name>
</gene>
<feature type="compositionally biased region" description="Acidic residues" evidence="1">
    <location>
        <begin position="123"/>
        <end position="132"/>
    </location>
</feature>
<proteinExistence type="predicted"/>
<name>A0A6J7X359_9CAUD</name>
<organism evidence="2">
    <name type="scientific">uncultured Caudovirales phage</name>
    <dbReference type="NCBI Taxonomy" id="2100421"/>
    <lineage>
        <taxon>Viruses</taxon>
        <taxon>Duplodnaviria</taxon>
        <taxon>Heunggongvirae</taxon>
        <taxon>Uroviricota</taxon>
        <taxon>Caudoviricetes</taxon>
        <taxon>Peduoviridae</taxon>
        <taxon>Maltschvirus</taxon>
        <taxon>Maltschvirus maltsch</taxon>
    </lineage>
</organism>
<feature type="region of interest" description="Disordered" evidence="1">
    <location>
        <begin position="101"/>
        <end position="132"/>
    </location>
</feature>
<evidence type="ECO:0000256" key="1">
    <source>
        <dbReference type="SAM" id="MobiDB-lite"/>
    </source>
</evidence>
<dbReference type="EMBL" id="LR798317">
    <property type="protein sequence ID" value="CAB5223422.1"/>
    <property type="molecule type" value="Genomic_DNA"/>
</dbReference>
<evidence type="ECO:0000313" key="2">
    <source>
        <dbReference type="EMBL" id="CAB5223422.1"/>
    </source>
</evidence>
<sequence>MTMYCVSGKVISSVLRPQMALGKKSGLWVIIMKSNQECVVILSGKDKQLYSFTSDLRVPLSAKVEVKGFYSPVELPLHKGKAVILLDPVFSLVANGQTLIDGEPMNEHQRREKRAPKVRPVGYDEDGDGWDD</sequence>
<protein>
    <submittedName>
        <fullName evidence="2">Uncharacterized protein</fullName>
    </submittedName>
</protein>
<reference evidence="2" key="1">
    <citation type="submission" date="2020-05" db="EMBL/GenBank/DDBJ databases">
        <authorList>
            <person name="Chiriac C."/>
            <person name="Salcher M."/>
            <person name="Ghai R."/>
            <person name="Kavagutti S V."/>
        </authorList>
    </citation>
    <scope>NUCLEOTIDE SEQUENCE</scope>
</reference>
<accession>A0A6J7X359</accession>